<proteinExistence type="predicted"/>
<gene>
    <name evidence="1" type="primary">RNA14_1</name>
    <name evidence="1" type="ORF">LPJ66_004319</name>
</gene>
<organism evidence="1 2">
    <name type="scientific">Kickxella alabastrina</name>
    <dbReference type="NCBI Taxonomy" id="61397"/>
    <lineage>
        <taxon>Eukaryota</taxon>
        <taxon>Fungi</taxon>
        <taxon>Fungi incertae sedis</taxon>
        <taxon>Zoopagomycota</taxon>
        <taxon>Kickxellomycotina</taxon>
        <taxon>Kickxellomycetes</taxon>
        <taxon>Kickxellales</taxon>
        <taxon>Kickxellaceae</taxon>
        <taxon>Kickxella</taxon>
    </lineage>
</organism>
<dbReference type="EMBL" id="JANBPG010000512">
    <property type="protein sequence ID" value="KAJ1895887.1"/>
    <property type="molecule type" value="Genomic_DNA"/>
</dbReference>
<reference evidence="1" key="1">
    <citation type="submission" date="2022-07" db="EMBL/GenBank/DDBJ databases">
        <title>Phylogenomic reconstructions and comparative analyses of Kickxellomycotina fungi.</title>
        <authorList>
            <person name="Reynolds N.K."/>
            <person name="Stajich J.E."/>
            <person name="Barry K."/>
            <person name="Grigoriev I.V."/>
            <person name="Crous P."/>
            <person name="Smith M.E."/>
        </authorList>
    </citation>
    <scope>NUCLEOTIDE SEQUENCE</scope>
    <source>
        <strain evidence="1">Benny 63K</strain>
    </source>
</reference>
<evidence type="ECO:0000313" key="1">
    <source>
        <dbReference type="EMBL" id="KAJ1895887.1"/>
    </source>
</evidence>
<name>A0ACC1ILK7_9FUNG</name>
<comment type="caution">
    <text evidence="1">The sequence shown here is derived from an EMBL/GenBank/DDBJ whole genome shotgun (WGS) entry which is preliminary data.</text>
</comment>
<dbReference type="Proteomes" id="UP001150581">
    <property type="component" value="Unassembled WGS sequence"/>
</dbReference>
<accession>A0ACC1ILK7</accession>
<evidence type="ECO:0000313" key="2">
    <source>
        <dbReference type="Proteomes" id="UP001150581"/>
    </source>
</evidence>
<keyword evidence="2" id="KW-1185">Reference proteome</keyword>
<protein>
    <submittedName>
        <fullName evidence="1">mRNA 3'-end-processing protein rna14</fullName>
    </submittedName>
</protein>
<sequence length="981" mass="110359">MSESVPNTIENCQNAHYLSKKPTGNPEVDMYRQHLARSPYDGEAWFGLIRAARYANDAELLYATYEDALRQYPSSGNLLAAFAEFELSRGNKESAEAVFNGNLFNVPSIELWKCYLNYVLLSNVDEQGMVTQPERRATVMECYKLVMENIGCDREAGQIWTDYIAFLNSVQPYAQYEEQQKNDLLRDAYRSAVATPVMNVEEIWKSYDAFENKLDRAAAKQLLSRVSPSYMTARTALREMNKLWDAINRFQSPHALPVPPGWSSREVDYLEAWKKYLKWEMSNPLRLDSALTLRRRVTYAYNQACMALRFYPEVWIEFADYLQTCDLPTEALAKLQAASEVLPSSMAVQLAYAEMAEKQKQPTICKHVYEQIVSSKRSEIDSISQKYSRKINKLDKQLQLLVASKGTEDDQEAMQGVVEASDNISEISSDSDSDDDGQGGGDKFLDNASEMSGPDLGRPSSSFGISVDHEALSPTEKARKTIEGRIAKIKARMENGLDEKRELYTLSWIMYLRYVQRSEGIDAARQLLRRPRKDPVRYVTHHLYVAAALMEYHVAKRPGVAGKLFEVYSKVYPDSLEYIIEYMNYLINSGDDNNARALFERFQGTSIGESGHLWSMVSDYEYNYGDMGAIAKLDKRMIDKFEHESVLTRMASRYSYLDVRSVADNEFGFPYRKDIQGDVAANSIGARRFAVPNEDTGSVMGSGADYGRGGANANNKQVGERESVGEQLGVSVGTVTGRHLNKNQLLAPVNSSRFVKPIASALEEYDPVIEPYVASEAQPYVATPTSAVSARSDAQAAYTKPSQKSYTHLLEQGDVLNYVAGCVAAIDTDSFDSHPLNIEALMYSVMKNTNLVPRMHSVYRPLAFMPWLKQMNPYQKQQPPHRQHSSHSGSSYNRNDRASGNSYAARSRSRGYASRDDGDSYRSGESSSSKSYSRGGGPSSRHAPYSRSDNRPPYRGGSGQHQGSRNNDRGGNNGRDNRNYY</sequence>